<reference evidence="2" key="1">
    <citation type="journal article" date="2019" name="bioRxiv">
        <title>The Genome of the Zebra Mussel, Dreissena polymorpha: A Resource for Invasive Species Research.</title>
        <authorList>
            <person name="McCartney M.A."/>
            <person name="Auch B."/>
            <person name="Kono T."/>
            <person name="Mallez S."/>
            <person name="Zhang Y."/>
            <person name="Obille A."/>
            <person name="Becker A."/>
            <person name="Abrahante J.E."/>
            <person name="Garbe J."/>
            <person name="Badalamenti J.P."/>
            <person name="Herman A."/>
            <person name="Mangelson H."/>
            <person name="Liachko I."/>
            <person name="Sullivan S."/>
            <person name="Sone E.D."/>
            <person name="Koren S."/>
            <person name="Silverstein K.A.T."/>
            <person name="Beckman K.B."/>
            <person name="Gohl D.M."/>
        </authorList>
    </citation>
    <scope>NUCLEOTIDE SEQUENCE</scope>
    <source>
        <strain evidence="2">Duluth1</strain>
        <tissue evidence="2">Whole animal</tissue>
    </source>
</reference>
<sequence>MVPRPYWHLQENPRLWQTVSQTSGAPARYSQTVGDDAKTVLVPEGDSQTVPDGLSDRRGTIMRLPDSL</sequence>
<feature type="region of interest" description="Disordered" evidence="1">
    <location>
        <begin position="43"/>
        <end position="68"/>
    </location>
</feature>
<evidence type="ECO:0000256" key="1">
    <source>
        <dbReference type="SAM" id="MobiDB-lite"/>
    </source>
</evidence>
<dbReference type="EMBL" id="JAIWYP010000008">
    <property type="protein sequence ID" value="KAH3784792.1"/>
    <property type="molecule type" value="Genomic_DNA"/>
</dbReference>
<protein>
    <submittedName>
        <fullName evidence="2">Uncharacterized protein</fullName>
    </submittedName>
</protein>
<accession>A0A9D4IU21</accession>
<organism evidence="2 3">
    <name type="scientific">Dreissena polymorpha</name>
    <name type="common">Zebra mussel</name>
    <name type="synonym">Mytilus polymorpha</name>
    <dbReference type="NCBI Taxonomy" id="45954"/>
    <lineage>
        <taxon>Eukaryota</taxon>
        <taxon>Metazoa</taxon>
        <taxon>Spiralia</taxon>
        <taxon>Lophotrochozoa</taxon>
        <taxon>Mollusca</taxon>
        <taxon>Bivalvia</taxon>
        <taxon>Autobranchia</taxon>
        <taxon>Heteroconchia</taxon>
        <taxon>Euheterodonta</taxon>
        <taxon>Imparidentia</taxon>
        <taxon>Neoheterodontei</taxon>
        <taxon>Myida</taxon>
        <taxon>Dreissenoidea</taxon>
        <taxon>Dreissenidae</taxon>
        <taxon>Dreissena</taxon>
    </lineage>
</organism>
<reference evidence="2" key="2">
    <citation type="submission" date="2020-11" db="EMBL/GenBank/DDBJ databases">
        <authorList>
            <person name="McCartney M.A."/>
            <person name="Auch B."/>
            <person name="Kono T."/>
            <person name="Mallez S."/>
            <person name="Becker A."/>
            <person name="Gohl D.M."/>
            <person name="Silverstein K.A.T."/>
            <person name="Koren S."/>
            <person name="Bechman K.B."/>
            <person name="Herman A."/>
            <person name="Abrahante J.E."/>
            <person name="Garbe J."/>
        </authorList>
    </citation>
    <scope>NUCLEOTIDE SEQUENCE</scope>
    <source>
        <strain evidence="2">Duluth1</strain>
        <tissue evidence="2">Whole animal</tissue>
    </source>
</reference>
<name>A0A9D4IU21_DREPO</name>
<proteinExistence type="predicted"/>
<keyword evidence="3" id="KW-1185">Reference proteome</keyword>
<dbReference type="AlphaFoldDB" id="A0A9D4IU21"/>
<evidence type="ECO:0000313" key="3">
    <source>
        <dbReference type="Proteomes" id="UP000828390"/>
    </source>
</evidence>
<gene>
    <name evidence="2" type="ORF">DPMN_162863</name>
</gene>
<dbReference type="Proteomes" id="UP000828390">
    <property type="component" value="Unassembled WGS sequence"/>
</dbReference>
<evidence type="ECO:0000313" key="2">
    <source>
        <dbReference type="EMBL" id="KAH3784792.1"/>
    </source>
</evidence>
<comment type="caution">
    <text evidence="2">The sequence shown here is derived from an EMBL/GenBank/DDBJ whole genome shotgun (WGS) entry which is preliminary data.</text>
</comment>